<organism evidence="1 2">
    <name type="scientific">Longibaculum muris</name>
    <dbReference type="NCBI Taxonomy" id="1796628"/>
    <lineage>
        <taxon>Bacteria</taxon>
        <taxon>Bacillati</taxon>
        <taxon>Bacillota</taxon>
        <taxon>Erysipelotrichia</taxon>
        <taxon>Erysipelotrichales</taxon>
        <taxon>Coprobacillaceae</taxon>
        <taxon>Longibaculum</taxon>
    </lineage>
</organism>
<name>A0A4R3YLM3_9FIRM</name>
<protein>
    <recommendedName>
        <fullName evidence="3">Helix-turn-helix protein</fullName>
    </recommendedName>
</protein>
<proteinExistence type="predicted"/>
<dbReference type="EMBL" id="SMCQ01000024">
    <property type="protein sequence ID" value="TCV93121.1"/>
    <property type="molecule type" value="Genomic_DNA"/>
</dbReference>
<dbReference type="Proteomes" id="UP000295515">
    <property type="component" value="Unassembled WGS sequence"/>
</dbReference>
<comment type="caution">
    <text evidence="1">The sequence shown here is derived from an EMBL/GenBank/DDBJ whole genome shotgun (WGS) entry which is preliminary data.</text>
</comment>
<dbReference type="AlphaFoldDB" id="A0A4R3YLM3"/>
<keyword evidence="2" id="KW-1185">Reference proteome</keyword>
<accession>A0A4R3YLM3</accession>
<gene>
    <name evidence="1" type="ORF">EDD60_12442</name>
</gene>
<evidence type="ECO:0000313" key="2">
    <source>
        <dbReference type="Proteomes" id="UP000295515"/>
    </source>
</evidence>
<reference evidence="1 2" key="1">
    <citation type="submission" date="2019-03" db="EMBL/GenBank/DDBJ databases">
        <title>Genomic Encyclopedia of Type Strains, Phase IV (KMG-IV): sequencing the most valuable type-strain genomes for metagenomic binning, comparative biology and taxonomic classification.</title>
        <authorList>
            <person name="Goeker M."/>
        </authorList>
    </citation>
    <scope>NUCLEOTIDE SEQUENCE [LARGE SCALE GENOMIC DNA]</scope>
    <source>
        <strain evidence="1 2">DSM 29487</strain>
    </source>
</reference>
<sequence length="35" mass="3992">MEIEMKKAIANADLTQQQVTEKIIISRQTISNCKN</sequence>
<evidence type="ECO:0000313" key="1">
    <source>
        <dbReference type="EMBL" id="TCV93121.1"/>
    </source>
</evidence>
<evidence type="ECO:0008006" key="3">
    <source>
        <dbReference type="Google" id="ProtNLM"/>
    </source>
</evidence>